<accession>A0A921HY73</accession>
<evidence type="ECO:0000256" key="13">
    <source>
        <dbReference type="PIRNR" id="PIRNR006446"/>
    </source>
</evidence>
<keyword evidence="12 13" id="KW-0472">Membrane</keyword>
<evidence type="ECO:0000256" key="3">
    <source>
        <dbReference type="ARBA" id="ARBA00022448"/>
    </source>
</evidence>
<gene>
    <name evidence="14" type="ORF">K8W02_08915</name>
</gene>
<feature type="transmembrane region" description="Helical" evidence="13">
    <location>
        <begin position="436"/>
        <end position="456"/>
    </location>
</feature>
<keyword evidence="5" id="KW-0997">Cell inner membrane</keyword>
<keyword evidence="11 13" id="KW-0408">Iron</keyword>
<feature type="transmembrane region" description="Helical" evidence="13">
    <location>
        <begin position="487"/>
        <end position="506"/>
    </location>
</feature>
<evidence type="ECO:0000256" key="7">
    <source>
        <dbReference type="ARBA" id="ARBA00022692"/>
    </source>
</evidence>
<evidence type="ECO:0000256" key="11">
    <source>
        <dbReference type="ARBA" id="ARBA00023004"/>
    </source>
</evidence>
<comment type="similarity">
    <text evidence="2 13">Belongs to the cytochrome ubiquinol oxidase subunit 1 family.</text>
</comment>
<reference evidence="14" key="1">
    <citation type="journal article" date="2021" name="PeerJ">
        <title>Extensive microbial diversity within the chicken gut microbiome revealed by metagenomics and culture.</title>
        <authorList>
            <person name="Gilroy R."/>
            <person name="Ravi A."/>
            <person name="Getino M."/>
            <person name="Pursley I."/>
            <person name="Horton D.L."/>
            <person name="Alikhan N.F."/>
            <person name="Baker D."/>
            <person name="Gharbi K."/>
            <person name="Hall N."/>
            <person name="Watson M."/>
            <person name="Adriaenssens E.M."/>
            <person name="Foster-Nyarko E."/>
            <person name="Jarju S."/>
            <person name="Secka A."/>
            <person name="Antonio M."/>
            <person name="Oren A."/>
            <person name="Chaudhuri R.R."/>
            <person name="La Ragione R."/>
            <person name="Hildebrand F."/>
            <person name="Pallen M.J."/>
        </authorList>
    </citation>
    <scope>NUCLEOTIDE SEQUENCE</scope>
    <source>
        <strain evidence="14">CHK55-1828</strain>
    </source>
</reference>
<keyword evidence="9 13" id="KW-0249">Electron transport</keyword>
<dbReference type="PANTHER" id="PTHR30365">
    <property type="entry name" value="CYTOCHROME D UBIQUINOL OXIDASE"/>
    <property type="match status" value="1"/>
</dbReference>
<comment type="caution">
    <text evidence="14">The sequence shown here is derived from an EMBL/GenBank/DDBJ whole genome shotgun (WGS) entry which is preliminary data.</text>
</comment>
<feature type="transmembrane region" description="Helical" evidence="13">
    <location>
        <begin position="400"/>
        <end position="424"/>
    </location>
</feature>
<dbReference type="GO" id="GO:0020037">
    <property type="term" value="F:heme binding"/>
    <property type="evidence" value="ECO:0007669"/>
    <property type="project" value="TreeGrafter"/>
</dbReference>
<keyword evidence="10 13" id="KW-1133">Transmembrane helix</keyword>
<dbReference type="GO" id="GO:0019646">
    <property type="term" value="P:aerobic electron transport chain"/>
    <property type="evidence" value="ECO:0007669"/>
    <property type="project" value="InterPro"/>
</dbReference>
<evidence type="ECO:0000256" key="5">
    <source>
        <dbReference type="ARBA" id="ARBA00022519"/>
    </source>
</evidence>
<dbReference type="GO" id="GO:0009055">
    <property type="term" value="F:electron transfer activity"/>
    <property type="evidence" value="ECO:0007669"/>
    <property type="project" value="UniProtKB-UniRule"/>
</dbReference>
<evidence type="ECO:0000256" key="4">
    <source>
        <dbReference type="ARBA" id="ARBA00022475"/>
    </source>
</evidence>
<dbReference type="AlphaFoldDB" id="A0A921HY73"/>
<protein>
    <submittedName>
        <fullName evidence="14">Cytochrome ubiquinol oxidase subunit I</fullName>
    </submittedName>
</protein>
<name>A0A921HY73_9BACT</name>
<dbReference type="EMBL" id="DYVX01000072">
    <property type="protein sequence ID" value="HJF92489.1"/>
    <property type="molecule type" value="Genomic_DNA"/>
</dbReference>
<feature type="transmembrane region" description="Helical" evidence="13">
    <location>
        <begin position="220"/>
        <end position="241"/>
    </location>
</feature>
<dbReference type="GO" id="GO:0005886">
    <property type="term" value="C:plasma membrane"/>
    <property type="evidence" value="ECO:0007669"/>
    <property type="project" value="UniProtKB-SubCell"/>
</dbReference>
<keyword evidence="6 13" id="KW-0349">Heme</keyword>
<evidence type="ECO:0000313" key="15">
    <source>
        <dbReference type="Proteomes" id="UP000717835"/>
    </source>
</evidence>
<keyword evidence="8 13" id="KW-0479">Metal-binding</keyword>
<keyword evidence="7 13" id="KW-0812">Transmembrane</keyword>
<reference evidence="14" key="2">
    <citation type="submission" date="2021-09" db="EMBL/GenBank/DDBJ databases">
        <authorList>
            <person name="Gilroy R."/>
        </authorList>
    </citation>
    <scope>NUCLEOTIDE SEQUENCE</scope>
    <source>
        <strain evidence="14">CHK55-1828</strain>
    </source>
</reference>
<evidence type="ECO:0000313" key="14">
    <source>
        <dbReference type="EMBL" id="HJF92489.1"/>
    </source>
</evidence>
<comment type="subcellular location">
    <subcellularLocation>
        <location evidence="1">Cell inner membrane</location>
        <topology evidence="1">Multi-pass membrane protein</topology>
    </subcellularLocation>
</comment>
<evidence type="ECO:0000256" key="2">
    <source>
        <dbReference type="ARBA" id="ARBA00009819"/>
    </source>
</evidence>
<dbReference type="GO" id="GO:0016682">
    <property type="term" value="F:oxidoreductase activity, acting on diphenols and related substances as donors, oxygen as acceptor"/>
    <property type="evidence" value="ECO:0007669"/>
    <property type="project" value="TreeGrafter"/>
</dbReference>
<feature type="transmembrane region" description="Helical" evidence="13">
    <location>
        <begin position="189"/>
        <end position="213"/>
    </location>
</feature>
<dbReference type="InterPro" id="IPR002585">
    <property type="entry name" value="Cyt-d_ubiquinol_oxidase_su_1"/>
</dbReference>
<feature type="transmembrane region" description="Helical" evidence="13">
    <location>
        <begin position="98"/>
        <end position="123"/>
    </location>
</feature>
<keyword evidence="4 13" id="KW-1003">Cell membrane</keyword>
<keyword evidence="3 13" id="KW-0813">Transport</keyword>
<dbReference type="Pfam" id="PF01654">
    <property type="entry name" value="Cyt_bd_oxida_I"/>
    <property type="match status" value="1"/>
</dbReference>
<proteinExistence type="inferred from homology"/>
<dbReference type="GO" id="GO:0070069">
    <property type="term" value="C:cytochrome complex"/>
    <property type="evidence" value="ECO:0007669"/>
    <property type="project" value="UniProtKB-UniRule"/>
</dbReference>
<dbReference type="RefSeq" id="WP_276828102.1">
    <property type="nucleotide sequence ID" value="NZ_DYVX01000072.1"/>
</dbReference>
<evidence type="ECO:0000256" key="8">
    <source>
        <dbReference type="ARBA" id="ARBA00022723"/>
    </source>
</evidence>
<evidence type="ECO:0000256" key="10">
    <source>
        <dbReference type="ARBA" id="ARBA00022989"/>
    </source>
</evidence>
<feature type="transmembrane region" description="Helical" evidence="13">
    <location>
        <begin position="59"/>
        <end position="78"/>
    </location>
</feature>
<dbReference type="PANTHER" id="PTHR30365:SF0">
    <property type="entry name" value="CYTOCHROME BD-I UBIQUINOL OXIDASE SUBUNIT 1"/>
    <property type="match status" value="1"/>
</dbReference>
<sequence>MIEHIDSSLIDWSRAQFALTAIYHWIFVPLTLGLAVVMGLMETFYYRTGDPFWKRTARFWMKLFGINFAIGVATGLILEFEFGTNWSNYSWFVGDIFGAPLAIEGIVAFFMEATFIAVMFFGWQKVSRGFHLASTWLTGLGATISAWWILVANAWMQYPVGMEFNPDTARNEMVDFWAVATSPMAVNKFFHTVLSSWVLGALFVVGVSCWYLWRKRERRFALSSIKVGASVGLFAALMAAWTGDGSGYQVAQHQPMKLAAMEGYYEGQEGAGLVAFGILNPAKQTPDDGVEPFLFRMEIPKMLSLLAERKADAFVPGINDLLEGGYELKDGTKALSAAEKMERGRKAIEAFATYREARAEGDSAAAEVAAVELKENMPYFGYGYIKDAQELVPSVPLTFYMFRVMVLLGGYFILFFIVVLFVAFKKDLSRLRWLQMVAMLSVPLGYLAGQAGWVVAECGRQPWTIQDMLPVGAAISKLEVGSVQTTFFLFLFLFTVLLVAEVGIMLKAIRKGPENSNVDIHSSNY</sequence>
<evidence type="ECO:0000256" key="6">
    <source>
        <dbReference type="ARBA" id="ARBA00022617"/>
    </source>
</evidence>
<evidence type="ECO:0000256" key="12">
    <source>
        <dbReference type="ARBA" id="ARBA00023136"/>
    </source>
</evidence>
<feature type="transmembrane region" description="Helical" evidence="13">
    <location>
        <begin position="135"/>
        <end position="156"/>
    </location>
</feature>
<dbReference type="GO" id="GO:0046872">
    <property type="term" value="F:metal ion binding"/>
    <property type="evidence" value="ECO:0007669"/>
    <property type="project" value="UniProtKB-UniRule"/>
</dbReference>
<dbReference type="PIRSF" id="PIRSF006446">
    <property type="entry name" value="Cyt_quinol_oxidase_1"/>
    <property type="match status" value="1"/>
</dbReference>
<feature type="transmembrane region" description="Helical" evidence="13">
    <location>
        <begin position="22"/>
        <end position="47"/>
    </location>
</feature>
<organism evidence="14 15">
    <name type="scientific">Mediterranea massiliensis</name>
    <dbReference type="NCBI Taxonomy" id="1841865"/>
    <lineage>
        <taxon>Bacteria</taxon>
        <taxon>Pseudomonadati</taxon>
        <taxon>Bacteroidota</taxon>
        <taxon>Bacteroidia</taxon>
        <taxon>Bacteroidales</taxon>
        <taxon>Bacteroidaceae</taxon>
        <taxon>Mediterranea</taxon>
    </lineage>
</organism>
<evidence type="ECO:0000256" key="9">
    <source>
        <dbReference type="ARBA" id="ARBA00022982"/>
    </source>
</evidence>
<evidence type="ECO:0000256" key="1">
    <source>
        <dbReference type="ARBA" id="ARBA00004429"/>
    </source>
</evidence>
<dbReference type="Proteomes" id="UP000717835">
    <property type="component" value="Unassembled WGS sequence"/>
</dbReference>